<dbReference type="Proteomes" id="UP000214596">
    <property type="component" value="Unassembled WGS sequence"/>
</dbReference>
<organism evidence="2 3">
    <name type="scientific">Vibrio parahaemolyticus</name>
    <dbReference type="NCBI Taxonomy" id="670"/>
    <lineage>
        <taxon>Bacteria</taxon>
        <taxon>Pseudomonadati</taxon>
        <taxon>Pseudomonadota</taxon>
        <taxon>Gammaproteobacteria</taxon>
        <taxon>Vibrionales</taxon>
        <taxon>Vibrionaceae</taxon>
        <taxon>Vibrio</taxon>
    </lineage>
</organism>
<comment type="caution">
    <text evidence="2">The sequence shown here is derived from an EMBL/GenBank/DDBJ whole genome shotgun (WGS) entry which is preliminary data.</text>
</comment>
<accession>A0A227J264</accession>
<reference evidence="2 3" key="1">
    <citation type="journal article" date="2017" name="Appl. Environ. Microbiol.">
        <title>Parallel evolution of two clades of a major Atlantic endemic Vibrio parahaemolyticus pathogen lineage by independent acquisition of related pathogenicity islands.</title>
        <authorList>
            <person name="Xu F."/>
            <person name="Gonzalez-Escalona N."/>
            <person name="Drees K.P."/>
            <person name="Sebra R.P."/>
            <person name="Cooper V.S."/>
            <person name="Jones S.H."/>
            <person name="Whistler C.A."/>
        </authorList>
    </citation>
    <scope>NUCLEOTIDE SEQUENCE [LARGE SCALE GENOMIC DNA]</scope>
    <source>
        <strain evidence="2 3">MAVP-3</strain>
    </source>
</reference>
<evidence type="ECO:0000313" key="2">
    <source>
        <dbReference type="EMBL" id="OXE28992.1"/>
    </source>
</evidence>
<dbReference type="Pfam" id="PF16353">
    <property type="entry name" value="LacZ_4"/>
    <property type="match status" value="1"/>
</dbReference>
<dbReference type="InterPro" id="IPR036156">
    <property type="entry name" value="Beta-gal/glucu_dom_sf"/>
</dbReference>
<dbReference type="EMBL" id="NIXT01003753">
    <property type="protein sequence ID" value="OXE28992.1"/>
    <property type="molecule type" value="Genomic_DNA"/>
</dbReference>
<feature type="domain" description="Beta-galactosidase" evidence="1">
    <location>
        <begin position="1"/>
        <end position="73"/>
    </location>
</feature>
<evidence type="ECO:0000259" key="1">
    <source>
        <dbReference type="Pfam" id="PF16353"/>
    </source>
</evidence>
<proteinExistence type="predicted"/>
<gene>
    <name evidence="2" type="ORF">CA163_30985</name>
</gene>
<name>A0A227J264_VIBPH</name>
<dbReference type="InterPro" id="IPR032312">
    <property type="entry name" value="LacZ_4"/>
</dbReference>
<sequence length="98" mass="11183">YTITADVRAEGETLRSVQFKVEALVANSEREVTIDLPELDEREAFVNFTVRKDSRTLYSEANHEIAVYQFQLKDNTATLPALVNNNVQPLVLEESRLE</sequence>
<evidence type="ECO:0000313" key="3">
    <source>
        <dbReference type="Proteomes" id="UP000214596"/>
    </source>
</evidence>
<protein>
    <recommendedName>
        <fullName evidence="1">Beta-galactosidase domain-containing protein</fullName>
    </recommendedName>
</protein>
<dbReference type="SUPFAM" id="SSF49303">
    <property type="entry name" value="beta-Galactosidase/glucuronidase domain"/>
    <property type="match status" value="1"/>
</dbReference>
<dbReference type="AlphaFoldDB" id="A0A227J264"/>
<dbReference type="Gene3D" id="2.60.40.10">
    <property type="entry name" value="Immunoglobulins"/>
    <property type="match status" value="1"/>
</dbReference>
<feature type="non-terminal residue" evidence="2">
    <location>
        <position position="1"/>
    </location>
</feature>
<dbReference type="InterPro" id="IPR013783">
    <property type="entry name" value="Ig-like_fold"/>
</dbReference>
<feature type="non-terminal residue" evidence="2">
    <location>
        <position position="98"/>
    </location>
</feature>